<protein>
    <submittedName>
        <fullName evidence="1">Uncharacterized protein</fullName>
    </submittedName>
</protein>
<dbReference type="Proteomes" id="UP000821845">
    <property type="component" value="Chromosome 3"/>
</dbReference>
<gene>
    <name evidence="1" type="ORF">HPB50_002977</name>
</gene>
<comment type="caution">
    <text evidence="1">The sequence shown here is derived from an EMBL/GenBank/DDBJ whole genome shotgun (WGS) entry which is preliminary data.</text>
</comment>
<reference evidence="1" key="1">
    <citation type="submission" date="2020-05" db="EMBL/GenBank/DDBJ databases">
        <title>Large-scale comparative analyses of tick genomes elucidate their genetic diversity and vector capacities.</title>
        <authorList>
            <person name="Jia N."/>
            <person name="Wang J."/>
            <person name="Shi W."/>
            <person name="Du L."/>
            <person name="Sun Y."/>
            <person name="Zhan W."/>
            <person name="Jiang J."/>
            <person name="Wang Q."/>
            <person name="Zhang B."/>
            <person name="Ji P."/>
            <person name="Sakyi L.B."/>
            <person name="Cui X."/>
            <person name="Yuan T."/>
            <person name="Jiang B."/>
            <person name="Yang W."/>
            <person name="Lam T.T.-Y."/>
            <person name="Chang Q."/>
            <person name="Ding S."/>
            <person name="Wang X."/>
            <person name="Zhu J."/>
            <person name="Ruan X."/>
            <person name="Zhao L."/>
            <person name="Wei J."/>
            <person name="Que T."/>
            <person name="Du C."/>
            <person name="Cheng J."/>
            <person name="Dai P."/>
            <person name="Han X."/>
            <person name="Huang E."/>
            <person name="Gao Y."/>
            <person name="Liu J."/>
            <person name="Shao H."/>
            <person name="Ye R."/>
            <person name="Li L."/>
            <person name="Wei W."/>
            <person name="Wang X."/>
            <person name="Wang C."/>
            <person name="Yang T."/>
            <person name="Huo Q."/>
            <person name="Li W."/>
            <person name="Guo W."/>
            <person name="Chen H."/>
            <person name="Zhou L."/>
            <person name="Ni X."/>
            <person name="Tian J."/>
            <person name="Zhou Y."/>
            <person name="Sheng Y."/>
            <person name="Liu T."/>
            <person name="Pan Y."/>
            <person name="Xia L."/>
            <person name="Li J."/>
            <person name="Zhao F."/>
            <person name="Cao W."/>
        </authorList>
    </citation>
    <scope>NUCLEOTIDE SEQUENCE</scope>
    <source>
        <strain evidence="1">Hyas-2018</strain>
    </source>
</reference>
<keyword evidence="2" id="KW-1185">Reference proteome</keyword>
<dbReference type="EMBL" id="CM023483">
    <property type="protein sequence ID" value="KAH6935022.1"/>
    <property type="molecule type" value="Genomic_DNA"/>
</dbReference>
<sequence>MMGRPAPRRAEHGVCPTGQATPTHAHRYCDDQDERRRPCLEKESGRTYFAPPPHLRRQSSRHSPAPDRAPLGAQAPLPPAPSSTLCISPPRTPLHRLTPGLIFSRFSYALLFLPVPCCYLGASEYHLHCGFISLLLLIVSLSSDHSFQIGSVKLTTMAFLVYATMTWSLSHAAPVMTLVGTSTQVSIHAVTDPSPTTAAPSESSSAVFKSEVQSGTEAAASTVGDASTSVTTAASSAESTVAPSSTVNPSSPAESASTAGAVTMAAMEADHEDKTVRVTATSGPETSPVVAAASEERSDEPKPTTATAEQPNKSDATAATDGPTAVTTAARQEEAEGRSGDQSTNSPPVTTPEVVAQAMEKASEASPVPVAEFREDAPTTEAQNKDTTVATADASSTKEATASPDSQSSTEAAPVSTEVAAATAHAAVEAHSDAPVAVTTENAPQSSPASTTVTPASVEVKAEPSEPVQAASSVNETKVEAPKAVAEAAAVEKAADTEGRSETAVPVTSQVPETKQETTEEKVSVSMTAASTAAPASTESSTAAGNNGSCRASSRSRRGDKEQYAGVYSE</sequence>
<organism evidence="1 2">
    <name type="scientific">Hyalomma asiaticum</name>
    <name type="common">Tick</name>
    <dbReference type="NCBI Taxonomy" id="266040"/>
    <lineage>
        <taxon>Eukaryota</taxon>
        <taxon>Metazoa</taxon>
        <taxon>Ecdysozoa</taxon>
        <taxon>Arthropoda</taxon>
        <taxon>Chelicerata</taxon>
        <taxon>Arachnida</taxon>
        <taxon>Acari</taxon>
        <taxon>Parasitiformes</taxon>
        <taxon>Ixodida</taxon>
        <taxon>Ixodoidea</taxon>
        <taxon>Ixodidae</taxon>
        <taxon>Hyalomminae</taxon>
        <taxon>Hyalomma</taxon>
    </lineage>
</organism>
<accession>A0ACB7SLT4</accession>
<evidence type="ECO:0000313" key="1">
    <source>
        <dbReference type="EMBL" id="KAH6935022.1"/>
    </source>
</evidence>
<evidence type="ECO:0000313" key="2">
    <source>
        <dbReference type="Proteomes" id="UP000821845"/>
    </source>
</evidence>
<name>A0ACB7SLT4_HYAAI</name>
<proteinExistence type="predicted"/>